<keyword evidence="1" id="KW-0175">Coiled coil</keyword>
<feature type="compositionally biased region" description="Low complexity" evidence="2">
    <location>
        <begin position="1330"/>
        <end position="1339"/>
    </location>
</feature>
<evidence type="ECO:0000313" key="4">
    <source>
        <dbReference type="Proteomes" id="UP001516023"/>
    </source>
</evidence>
<proteinExistence type="predicted"/>
<feature type="compositionally biased region" description="Basic and acidic residues" evidence="2">
    <location>
        <begin position="22"/>
        <end position="35"/>
    </location>
</feature>
<feature type="region of interest" description="Disordered" evidence="2">
    <location>
        <begin position="22"/>
        <end position="152"/>
    </location>
</feature>
<dbReference type="PANTHER" id="PTHR43941:SF11">
    <property type="entry name" value="TRANSLATION INITIATION FACTOR IF-2-LIKE"/>
    <property type="match status" value="1"/>
</dbReference>
<evidence type="ECO:0000256" key="2">
    <source>
        <dbReference type="SAM" id="MobiDB-lite"/>
    </source>
</evidence>
<comment type="caution">
    <text evidence="3">The sequence shown here is derived from an EMBL/GenBank/DDBJ whole genome shotgun (WGS) entry which is preliminary data.</text>
</comment>
<evidence type="ECO:0000256" key="1">
    <source>
        <dbReference type="SAM" id="Coils"/>
    </source>
</evidence>
<evidence type="ECO:0000313" key="3">
    <source>
        <dbReference type="EMBL" id="KAL3799141.1"/>
    </source>
</evidence>
<dbReference type="Proteomes" id="UP001516023">
    <property type="component" value="Unassembled WGS sequence"/>
</dbReference>
<dbReference type="EMBL" id="JABMIG020000041">
    <property type="protein sequence ID" value="KAL3799141.1"/>
    <property type="molecule type" value="Genomic_DNA"/>
</dbReference>
<protein>
    <submittedName>
        <fullName evidence="3">Uncharacterized protein</fullName>
    </submittedName>
</protein>
<feature type="region of interest" description="Disordered" evidence="2">
    <location>
        <begin position="206"/>
        <end position="269"/>
    </location>
</feature>
<feature type="region of interest" description="Disordered" evidence="2">
    <location>
        <begin position="1327"/>
        <end position="1373"/>
    </location>
</feature>
<feature type="coiled-coil region" evidence="1">
    <location>
        <begin position="1088"/>
        <end position="1161"/>
    </location>
</feature>
<reference evidence="3 4" key="1">
    <citation type="journal article" date="2020" name="G3 (Bethesda)">
        <title>Improved Reference Genome for Cyclotella cryptica CCMP332, a Model for Cell Wall Morphogenesis, Salinity Adaptation, and Lipid Production in Diatoms (Bacillariophyta).</title>
        <authorList>
            <person name="Roberts W.R."/>
            <person name="Downey K.M."/>
            <person name="Ruck E.C."/>
            <person name="Traller J.C."/>
            <person name="Alverson A.J."/>
        </authorList>
    </citation>
    <scope>NUCLEOTIDE SEQUENCE [LARGE SCALE GENOMIC DNA]</scope>
    <source>
        <strain evidence="3 4">CCMP332</strain>
    </source>
</reference>
<dbReference type="PANTHER" id="PTHR43941">
    <property type="entry name" value="STRUCTURAL MAINTENANCE OF CHROMOSOMES PROTEIN 2"/>
    <property type="match status" value="1"/>
</dbReference>
<keyword evidence="4" id="KW-1185">Reference proteome</keyword>
<feature type="coiled-coil region" evidence="1">
    <location>
        <begin position="320"/>
        <end position="347"/>
    </location>
</feature>
<feature type="compositionally biased region" description="Low complexity" evidence="2">
    <location>
        <begin position="91"/>
        <end position="100"/>
    </location>
</feature>
<organism evidence="3 4">
    <name type="scientific">Cyclotella cryptica</name>
    <dbReference type="NCBI Taxonomy" id="29204"/>
    <lineage>
        <taxon>Eukaryota</taxon>
        <taxon>Sar</taxon>
        <taxon>Stramenopiles</taxon>
        <taxon>Ochrophyta</taxon>
        <taxon>Bacillariophyta</taxon>
        <taxon>Coscinodiscophyceae</taxon>
        <taxon>Thalassiosirophycidae</taxon>
        <taxon>Stephanodiscales</taxon>
        <taxon>Stephanodiscaceae</taxon>
        <taxon>Cyclotella</taxon>
    </lineage>
</organism>
<feature type="compositionally biased region" description="Low complexity" evidence="2">
    <location>
        <begin position="220"/>
        <end position="233"/>
    </location>
</feature>
<feature type="compositionally biased region" description="Low complexity" evidence="2">
    <location>
        <begin position="49"/>
        <end position="63"/>
    </location>
</feature>
<accession>A0ABD3QH50</accession>
<gene>
    <name evidence="3" type="ORF">HJC23_002269</name>
</gene>
<feature type="coiled-coil region" evidence="1">
    <location>
        <begin position="405"/>
        <end position="748"/>
    </location>
</feature>
<sequence>MGLFKLSKDSKSGIPSAIEFTSKDEFADSDTRMTGDDDEYDDMTGRGINSRGLAGSSGAAANNPFVDPLTTTFRPKPGMVGRGVNSRILNQQPMQQQQQQGGRVVNPFDSNEDQVRSKANTGSLNKNPFDSDEEEDDQQKSNSFNDSDKQNIDDVMMAYEEKMRGLDETKFMSFGESDEDEGSMLSGIEEENSYYKRRKGPGKAMSITSFFGRKGGGNKSGATANSSAAAGSSEQQNDYHRPAVDSEFGSQSEERNHFQDGDDGSYVSGEYDAEFDNAEATTNAARTLSPNAPIGVPNGKGSQLTHRQLEDELYLYKLETLNLTDACRELAEQLDEAERKLESVQAQATFRIHALEAELQDGHVGLKSLVKMTSTEMDGRLEALRALGKTASIQAEKIKERDLSLNLIDNKLRKTLRDIKRLRRENKLIKDEKMYLKQRLEELEEVRDSLEGSLEKLTAEANNTERELSRQDMEKMEAMKNKLNDTLEQVGYLKSQVEYKDKELEELRERCAQKEAEIEQVRDDLALKENDVVRVELQLERVRKDLFEAAAAAKTAEEARVEAQSKEAAVREELDEALGALDEVTTRVAMLESNEAELRKLLEEKSSSDEDKKTTEDRKTRLHELEEEVVLLKEEKDKALRAVDLARESYESVIAERQNEIETLNKDVEVHAEQMLLAQSMLDEKESLVVDLRAQLDDIKSEYNISRAQLEEDLATRTREVSNIKIELEERTNDVSRLEDLLSKVRSEISRQQSSVLADAPKTNDVGDKAVPLSAVPSSTANVAEMELRIERLERELGTSKRQIDAAKIELEEREKATERIRSDTEKLRLEKNARVEELENMIEEKNKSLSKLRRELDESKQSIEQMKNQLKDVQSELAEAIETANRAEDANQTATNAVEKSKAAEQAANHTCEKLKTQVELLQKAKEELHSELVALRIEYNNEQQSNTQAAATLAATNAARQAEMEMQIEKMQKEIDIKKREIDTIKSHLQEKDVAAAQLKAEMQDLRNEMVHYKEKVESEEEQKAQALQAIANKEYFEEDERSLASMNSSNRLGLFSRFTRSKTNALESDTSLDVEGHDKDKDARIEQLEKSITENVLIISNLKNELVAATLKFNKDEAQRRMLIQRLENENQAYSIKLEVLENEFNQLKKKRESSNFDSGIEKMKNKSFGQSFGQSFFTAASDASYDDSTSSMSGVSAISGASKLTPLERDNKKLRKQKILFENRISSLQTQLSEIQQIVPELMSKSKSQIAKLEATLQTQKEEAEEKEKILNEEISELKQQNEQLQAATRSRLQASDMERQDEIEQLKMRLEAREATIAKLESLVSSGKSQSQKNKGTKLLRKKRSKNNGVECENSVVSGVGSSLAESK</sequence>
<feature type="compositionally biased region" description="Basic residues" evidence="2">
    <location>
        <begin position="1340"/>
        <end position="1351"/>
    </location>
</feature>
<name>A0ABD3QH50_9STRA</name>
<feature type="compositionally biased region" description="Polar residues" evidence="2">
    <location>
        <begin position="1360"/>
        <end position="1373"/>
    </location>
</feature>
<feature type="compositionally biased region" description="Polar residues" evidence="2">
    <location>
        <begin position="117"/>
        <end position="128"/>
    </location>
</feature>
<feature type="coiled-coil region" evidence="1">
    <location>
        <begin position="776"/>
        <end position="1032"/>
    </location>
</feature>